<comment type="caution">
    <text evidence="5">The sequence shown here is derived from an EMBL/GenBank/DDBJ whole genome shotgun (WGS) entry which is preliminary data.</text>
</comment>
<evidence type="ECO:0000313" key="5">
    <source>
        <dbReference type="EMBL" id="MTE15237.1"/>
    </source>
</evidence>
<reference evidence="5 6" key="1">
    <citation type="submission" date="2019-11" db="EMBL/GenBank/DDBJ databases">
        <title>Nocardia sp. nov. CT2-14 isolated from soil.</title>
        <authorList>
            <person name="Kanchanasin P."/>
            <person name="Tanasupawat S."/>
            <person name="Yuki M."/>
            <person name="Kudo T."/>
        </authorList>
    </citation>
    <scope>NUCLEOTIDE SEQUENCE [LARGE SCALE GENOMIC DNA]</scope>
    <source>
        <strain evidence="5 6">CT2-14</strain>
    </source>
</reference>
<dbReference type="PANTHER" id="PTHR33371:SF15">
    <property type="entry name" value="LIPOPROTEIN LPRN"/>
    <property type="match status" value="1"/>
</dbReference>
<evidence type="ECO:0000259" key="4">
    <source>
        <dbReference type="Pfam" id="PF11887"/>
    </source>
</evidence>
<proteinExistence type="predicted"/>
<keyword evidence="2" id="KW-0732">Signal</keyword>
<dbReference type="Pfam" id="PF11887">
    <property type="entry name" value="Mce4_CUP1"/>
    <property type="match status" value="1"/>
</dbReference>
<organism evidence="5 6">
    <name type="scientific">Nocardia aurantiaca</name>
    <dbReference type="NCBI Taxonomy" id="2675850"/>
    <lineage>
        <taxon>Bacteria</taxon>
        <taxon>Bacillati</taxon>
        <taxon>Actinomycetota</taxon>
        <taxon>Actinomycetes</taxon>
        <taxon>Mycobacteriales</taxon>
        <taxon>Nocardiaceae</taxon>
        <taxon>Nocardia</taxon>
    </lineage>
</organism>
<feature type="domain" description="Mammalian cell entry C-terminal" evidence="4">
    <location>
        <begin position="123"/>
        <end position="307"/>
    </location>
</feature>
<dbReference type="InterPro" id="IPR003399">
    <property type="entry name" value="Mce/MlaD"/>
</dbReference>
<dbReference type="NCBIfam" id="TIGR00996">
    <property type="entry name" value="Mtu_fam_mce"/>
    <property type="match status" value="1"/>
</dbReference>
<feature type="chain" id="PRO_5026046526" evidence="2">
    <location>
        <begin position="25"/>
        <end position="376"/>
    </location>
</feature>
<accession>A0A6I3L040</accession>
<evidence type="ECO:0000256" key="1">
    <source>
        <dbReference type="SAM" id="MobiDB-lite"/>
    </source>
</evidence>
<feature type="compositionally biased region" description="Polar residues" evidence="1">
    <location>
        <begin position="367"/>
        <end position="376"/>
    </location>
</feature>
<evidence type="ECO:0000259" key="3">
    <source>
        <dbReference type="Pfam" id="PF02470"/>
    </source>
</evidence>
<keyword evidence="6" id="KW-1185">Reference proteome</keyword>
<dbReference type="GO" id="GO:0005576">
    <property type="term" value="C:extracellular region"/>
    <property type="evidence" value="ECO:0007669"/>
    <property type="project" value="TreeGrafter"/>
</dbReference>
<evidence type="ECO:0000256" key="2">
    <source>
        <dbReference type="SAM" id="SignalP"/>
    </source>
</evidence>
<name>A0A6I3L040_9NOCA</name>
<dbReference type="InterPro" id="IPR024516">
    <property type="entry name" value="Mce_C"/>
</dbReference>
<feature type="domain" description="Mce/MlaD" evidence="3">
    <location>
        <begin position="40"/>
        <end position="114"/>
    </location>
</feature>
<dbReference type="EMBL" id="WMBB01000009">
    <property type="protein sequence ID" value="MTE15237.1"/>
    <property type="molecule type" value="Genomic_DNA"/>
</dbReference>
<dbReference type="Proteomes" id="UP000432464">
    <property type="component" value="Unassembled WGS sequence"/>
</dbReference>
<protein>
    <submittedName>
        <fullName evidence="5">MCE family protein</fullName>
    </submittedName>
</protein>
<dbReference type="PANTHER" id="PTHR33371">
    <property type="entry name" value="INTERMEMBRANE PHOSPHOLIPID TRANSPORT SYSTEM BINDING PROTEIN MLAD-RELATED"/>
    <property type="match status" value="1"/>
</dbReference>
<dbReference type="InterPro" id="IPR005693">
    <property type="entry name" value="Mce"/>
</dbReference>
<sequence length="376" mass="39110">MRLRTTAFGGLLTATALLATTGCAVTVDTMPMPKPGLGAPGYTVHGDFADALNLPDHAHVKIGGTDIGVVTKIKTTNFLADVQMLIRDDIRLPKGTTVELRQATPLGDMFVAMTLPSAQEGGEPLRDGDTIGPDHTAAGAPVEQLMMSISLLLNGGGINQAATITGEMNSMFAGRAPELSHLITEMTAAIGALNARTGDIDQLLGGMNSLSDELARRKAQLGAAADTFPALIALLTENNQRIVDLLAKVATTTDALGDFADTTGGDFVSLFDSIQALMSGFAHSDQLTEALDGLHNISPSLMASLRGPALAVAATVSYLSVGALTDPSGSRWPELGDAGQFIGSLTQVLEKVFGRLTSPPRQPDPQPEQSQQGGDR</sequence>
<gene>
    <name evidence="5" type="ORF">GLP40_20970</name>
</gene>
<dbReference type="Pfam" id="PF02470">
    <property type="entry name" value="MlaD"/>
    <property type="match status" value="1"/>
</dbReference>
<feature type="region of interest" description="Disordered" evidence="1">
    <location>
        <begin position="355"/>
        <end position="376"/>
    </location>
</feature>
<dbReference type="InterPro" id="IPR052336">
    <property type="entry name" value="MlaD_Phospholipid_Transporter"/>
</dbReference>
<dbReference type="PROSITE" id="PS51257">
    <property type="entry name" value="PROKAR_LIPOPROTEIN"/>
    <property type="match status" value="1"/>
</dbReference>
<dbReference type="RefSeq" id="WP_154789644.1">
    <property type="nucleotide sequence ID" value="NZ_WMBB01000009.1"/>
</dbReference>
<dbReference type="AlphaFoldDB" id="A0A6I3L040"/>
<evidence type="ECO:0000313" key="6">
    <source>
        <dbReference type="Proteomes" id="UP000432464"/>
    </source>
</evidence>
<feature type="signal peptide" evidence="2">
    <location>
        <begin position="1"/>
        <end position="24"/>
    </location>
</feature>